<dbReference type="InterPro" id="IPR013251">
    <property type="entry name" value="DASH_Spc19"/>
</dbReference>
<feature type="coiled-coil region" evidence="1">
    <location>
        <begin position="64"/>
        <end position="105"/>
    </location>
</feature>
<proteinExistence type="predicted"/>
<reference evidence="2 3" key="1">
    <citation type="journal article" date="2020" name="Appl. Microbiol. Biotechnol.">
        <title>Targeted gene deletion in Brettanomyces bruxellensis with an expression-free CRISPR-Cas9 system.</title>
        <authorList>
            <person name="Varela C."/>
            <person name="Bartel C."/>
            <person name="Onetto C."/>
            <person name="Borneman A."/>
        </authorList>
    </citation>
    <scope>NUCLEOTIDE SEQUENCE [LARGE SCALE GENOMIC DNA]</scope>
    <source>
        <strain evidence="2 3">AWRI1613</strain>
    </source>
</reference>
<dbReference type="GO" id="GO:0042729">
    <property type="term" value="C:DASH complex"/>
    <property type="evidence" value="ECO:0007669"/>
    <property type="project" value="InterPro"/>
</dbReference>
<gene>
    <name evidence="2" type="ORF">HII12_003781</name>
</gene>
<dbReference type="AlphaFoldDB" id="A0A8H6ESZ1"/>
<name>A0A8H6ESZ1_DEKBR</name>
<dbReference type="EMBL" id="JABCYN010000031">
    <property type="protein sequence ID" value="KAF6009204.1"/>
    <property type="molecule type" value="Genomic_DNA"/>
</dbReference>
<dbReference type="GO" id="GO:0008608">
    <property type="term" value="P:attachment of spindle microtubules to kinetochore"/>
    <property type="evidence" value="ECO:0007669"/>
    <property type="project" value="InterPro"/>
</dbReference>
<dbReference type="Pfam" id="PF08287">
    <property type="entry name" value="DASH_Spc19"/>
    <property type="match status" value="1"/>
</dbReference>
<sequence>MSEAEKLESTVDLFESCLGIAEEATQSIDAATKEKPDFGMRRVFDVVSESTLKQKTQLVDNYIKPQLVQEVRDLNELVELYEKKKKNLEKQHEVLRLKIENAESS</sequence>
<comment type="caution">
    <text evidence="2">The sequence shown here is derived from an EMBL/GenBank/DDBJ whole genome shotgun (WGS) entry which is preliminary data.</text>
</comment>
<accession>A0A8H6ESZ1</accession>
<evidence type="ECO:0000256" key="1">
    <source>
        <dbReference type="SAM" id="Coils"/>
    </source>
</evidence>
<organism evidence="2 3">
    <name type="scientific">Dekkera bruxellensis</name>
    <name type="common">Brettanomyces custersii</name>
    <dbReference type="NCBI Taxonomy" id="5007"/>
    <lineage>
        <taxon>Eukaryota</taxon>
        <taxon>Fungi</taxon>
        <taxon>Dikarya</taxon>
        <taxon>Ascomycota</taxon>
        <taxon>Saccharomycotina</taxon>
        <taxon>Pichiomycetes</taxon>
        <taxon>Pichiales</taxon>
        <taxon>Pichiaceae</taxon>
        <taxon>Brettanomyces</taxon>
    </lineage>
</organism>
<evidence type="ECO:0000313" key="3">
    <source>
        <dbReference type="Proteomes" id="UP000568158"/>
    </source>
</evidence>
<protein>
    <submittedName>
        <fullName evidence="2">Uncharacterized protein</fullName>
    </submittedName>
</protein>
<keyword evidence="1" id="KW-0175">Coiled coil</keyword>
<evidence type="ECO:0000313" key="2">
    <source>
        <dbReference type="EMBL" id="KAF6009204.1"/>
    </source>
</evidence>
<dbReference type="GO" id="GO:0005876">
    <property type="term" value="C:spindle microtubule"/>
    <property type="evidence" value="ECO:0007669"/>
    <property type="project" value="InterPro"/>
</dbReference>
<dbReference type="Proteomes" id="UP000568158">
    <property type="component" value="Unassembled WGS sequence"/>
</dbReference>